<dbReference type="Proteomes" id="UP001165186">
    <property type="component" value="Unassembled WGS sequence"/>
</dbReference>
<gene>
    <name evidence="1" type="primary">g9437</name>
    <name evidence="1" type="ORF">NpPPO83_00009437</name>
</gene>
<comment type="caution">
    <text evidence="1">The sequence shown here is derived from an EMBL/GenBank/DDBJ whole genome shotgun (WGS) entry which is preliminary data.</text>
</comment>
<sequence length="94" mass="10149">MLYTGPTWFLAAIAMGFIAVLLQASWPLDFDADMDYDPRDGPERPAPRRAPSHADPSRTASAHPVAPRAAASAPPPHMEEPAGYVADEEDNGDY</sequence>
<name>A0ACB5SPV9_9PEZI</name>
<proteinExistence type="predicted"/>
<evidence type="ECO:0000313" key="2">
    <source>
        <dbReference type="Proteomes" id="UP001165186"/>
    </source>
</evidence>
<accession>A0ACB5SPV9</accession>
<organism evidence="1 2">
    <name type="scientific">Neofusicoccum parvum</name>
    <dbReference type="NCBI Taxonomy" id="310453"/>
    <lineage>
        <taxon>Eukaryota</taxon>
        <taxon>Fungi</taxon>
        <taxon>Dikarya</taxon>
        <taxon>Ascomycota</taxon>
        <taxon>Pezizomycotina</taxon>
        <taxon>Dothideomycetes</taxon>
        <taxon>Dothideomycetes incertae sedis</taxon>
        <taxon>Botryosphaeriales</taxon>
        <taxon>Botryosphaeriaceae</taxon>
        <taxon>Neofusicoccum</taxon>
    </lineage>
</organism>
<keyword evidence="2" id="KW-1185">Reference proteome</keyword>
<protein>
    <submittedName>
        <fullName evidence="1">Uncharacterized protein</fullName>
    </submittedName>
</protein>
<dbReference type="EMBL" id="BSXG01000184">
    <property type="protein sequence ID" value="GME52203.1"/>
    <property type="molecule type" value="Genomic_DNA"/>
</dbReference>
<reference evidence="1" key="1">
    <citation type="submission" date="2024-09" db="EMBL/GenBank/DDBJ databases">
        <title>Draft Genome Sequences of Neofusicoccum parvum.</title>
        <authorList>
            <person name="Ashida A."/>
            <person name="Camagna M."/>
            <person name="Tanaka A."/>
            <person name="Takemoto D."/>
        </authorList>
    </citation>
    <scope>NUCLEOTIDE SEQUENCE</scope>
    <source>
        <strain evidence="1">PPO83</strain>
    </source>
</reference>
<evidence type="ECO:0000313" key="1">
    <source>
        <dbReference type="EMBL" id="GME52203.1"/>
    </source>
</evidence>